<feature type="region of interest" description="Disordered" evidence="1">
    <location>
        <begin position="1"/>
        <end position="33"/>
    </location>
</feature>
<accession>M4B3F2</accession>
<dbReference type="EMBL" id="JH598179">
    <property type="status" value="NOT_ANNOTATED_CDS"/>
    <property type="molecule type" value="Genomic_DNA"/>
</dbReference>
<reference evidence="2" key="2">
    <citation type="submission" date="2015-06" db="UniProtKB">
        <authorList>
            <consortium name="EnsemblProtists"/>
        </authorList>
    </citation>
    <scope>IDENTIFICATION</scope>
    <source>
        <strain evidence="2">Emoy2</strain>
    </source>
</reference>
<dbReference type="EnsemblProtists" id="HpaT800801">
    <property type="protein sequence ID" value="HpaP800801"/>
    <property type="gene ID" value="HpaG800801"/>
</dbReference>
<protein>
    <submittedName>
        <fullName evidence="2">Uncharacterized protein</fullName>
    </submittedName>
</protein>
<sequence length="63" mass="7127">MRKEQGGRVNDAAHGQGQAFMTSDHSKRKGGQSVKKASACHYCGEQVHWIAKYPVRIREKAEW</sequence>
<keyword evidence="3" id="KW-1185">Reference proteome</keyword>
<reference evidence="3" key="1">
    <citation type="journal article" date="2010" name="Science">
        <title>Signatures of adaptation to obligate biotrophy in the Hyaloperonospora arabidopsidis genome.</title>
        <authorList>
            <person name="Baxter L."/>
            <person name="Tripathy S."/>
            <person name="Ishaque N."/>
            <person name="Boot N."/>
            <person name="Cabral A."/>
            <person name="Kemen E."/>
            <person name="Thines M."/>
            <person name="Ah-Fong A."/>
            <person name="Anderson R."/>
            <person name="Badejoko W."/>
            <person name="Bittner-Eddy P."/>
            <person name="Boore J.L."/>
            <person name="Chibucos M.C."/>
            <person name="Coates M."/>
            <person name="Dehal P."/>
            <person name="Delehaunty K."/>
            <person name="Dong S."/>
            <person name="Downton P."/>
            <person name="Dumas B."/>
            <person name="Fabro G."/>
            <person name="Fronick C."/>
            <person name="Fuerstenberg S.I."/>
            <person name="Fulton L."/>
            <person name="Gaulin E."/>
            <person name="Govers F."/>
            <person name="Hughes L."/>
            <person name="Humphray S."/>
            <person name="Jiang R.H."/>
            <person name="Judelson H."/>
            <person name="Kamoun S."/>
            <person name="Kyung K."/>
            <person name="Meijer H."/>
            <person name="Minx P."/>
            <person name="Morris P."/>
            <person name="Nelson J."/>
            <person name="Phuntumart V."/>
            <person name="Qutob D."/>
            <person name="Rehmany A."/>
            <person name="Rougon-Cardoso A."/>
            <person name="Ryden P."/>
            <person name="Torto-Alalibo T."/>
            <person name="Studholme D."/>
            <person name="Wang Y."/>
            <person name="Win J."/>
            <person name="Wood J."/>
            <person name="Clifton S.W."/>
            <person name="Rogers J."/>
            <person name="Van den Ackerveken G."/>
            <person name="Jones J.D."/>
            <person name="McDowell J.M."/>
            <person name="Beynon J."/>
            <person name="Tyler B.M."/>
        </authorList>
    </citation>
    <scope>NUCLEOTIDE SEQUENCE [LARGE SCALE GENOMIC DNA]</scope>
    <source>
        <strain evidence="3">Emoy2</strain>
    </source>
</reference>
<name>M4B3F2_HYAAE</name>
<proteinExistence type="predicted"/>
<evidence type="ECO:0000256" key="1">
    <source>
        <dbReference type="SAM" id="MobiDB-lite"/>
    </source>
</evidence>
<dbReference type="VEuPathDB" id="FungiDB:HpaG800801"/>
<evidence type="ECO:0000313" key="3">
    <source>
        <dbReference type="Proteomes" id="UP000011713"/>
    </source>
</evidence>
<dbReference type="HOGENOM" id="CLU_2890579_0_0_1"/>
<dbReference type="AlphaFoldDB" id="M4B3F2"/>
<evidence type="ECO:0000313" key="2">
    <source>
        <dbReference type="EnsemblProtists" id="HpaP800801"/>
    </source>
</evidence>
<dbReference type="Proteomes" id="UP000011713">
    <property type="component" value="Unassembled WGS sequence"/>
</dbReference>
<dbReference type="InParanoid" id="M4B3F2"/>
<organism evidence="2 3">
    <name type="scientific">Hyaloperonospora arabidopsidis (strain Emoy2)</name>
    <name type="common">Downy mildew agent</name>
    <name type="synonym">Peronospora arabidopsidis</name>
    <dbReference type="NCBI Taxonomy" id="559515"/>
    <lineage>
        <taxon>Eukaryota</taxon>
        <taxon>Sar</taxon>
        <taxon>Stramenopiles</taxon>
        <taxon>Oomycota</taxon>
        <taxon>Peronosporomycetes</taxon>
        <taxon>Peronosporales</taxon>
        <taxon>Peronosporaceae</taxon>
        <taxon>Hyaloperonospora</taxon>
    </lineage>
</organism>